<feature type="non-terminal residue" evidence="9">
    <location>
        <position position="1"/>
    </location>
</feature>
<protein>
    <recommendedName>
        <fullName evidence="4">GPI-anchored wall transfer protein 1</fullName>
    </recommendedName>
</protein>
<evidence type="ECO:0000256" key="6">
    <source>
        <dbReference type="ARBA" id="ARBA00022692"/>
    </source>
</evidence>
<keyword evidence="6" id="KW-0812">Transmembrane</keyword>
<dbReference type="HOGENOM" id="CLU_2729144_0_0_1"/>
<dbReference type="GO" id="GO:0006506">
    <property type="term" value="P:GPI anchor biosynthetic process"/>
    <property type="evidence" value="ECO:0007669"/>
    <property type="project" value="UniProtKB-UniPathway"/>
</dbReference>
<keyword evidence="10" id="KW-1185">Reference proteome</keyword>
<dbReference type="GO" id="GO:0032216">
    <property type="term" value="F:glucosaminyl-phosphatidylinositol O-acyltransferase activity"/>
    <property type="evidence" value="ECO:0007669"/>
    <property type="project" value="TreeGrafter"/>
</dbReference>
<evidence type="ECO:0000256" key="5">
    <source>
        <dbReference type="ARBA" id="ARBA00022502"/>
    </source>
</evidence>
<dbReference type="GO" id="GO:0016020">
    <property type="term" value="C:membrane"/>
    <property type="evidence" value="ECO:0007669"/>
    <property type="project" value="UniProtKB-SubCell"/>
</dbReference>
<name>A0A0C9Y7Q4_9AGAR</name>
<reference evidence="10" key="2">
    <citation type="submission" date="2015-01" db="EMBL/GenBank/DDBJ databases">
        <title>Evolutionary Origins and Diversification of the Mycorrhizal Mutualists.</title>
        <authorList>
            <consortium name="DOE Joint Genome Institute"/>
            <consortium name="Mycorrhizal Genomics Consortium"/>
            <person name="Kohler A."/>
            <person name="Kuo A."/>
            <person name="Nagy L.G."/>
            <person name="Floudas D."/>
            <person name="Copeland A."/>
            <person name="Barry K.W."/>
            <person name="Cichocki N."/>
            <person name="Veneault-Fourrey C."/>
            <person name="LaButti K."/>
            <person name="Lindquist E.A."/>
            <person name="Lipzen A."/>
            <person name="Lundell T."/>
            <person name="Morin E."/>
            <person name="Murat C."/>
            <person name="Riley R."/>
            <person name="Ohm R."/>
            <person name="Sun H."/>
            <person name="Tunlid A."/>
            <person name="Henrissat B."/>
            <person name="Grigoriev I.V."/>
            <person name="Hibbett D.S."/>
            <person name="Martin F."/>
        </authorList>
    </citation>
    <scope>NUCLEOTIDE SEQUENCE [LARGE SCALE GENOMIC DNA]</scope>
    <source>
        <strain evidence="10">LaAM-08-1</strain>
    </source>
</reference>
<dbReference type="EMBL" id="KN838554">
    <property type="protein sequence ID" value="KIK06262.1"/>
    <property type="molecule type" value="Genomic_DNA"/>
</dbReference>
<proteinExistence type="inferred from homology"/>
<dbReference type="UniPathway" id="UPA00196"/>
<comment type="subcellular location">
    <subcellularLocation>
        <location evidence="1">Membrane</location>
        <topology evidence="1">Multi-pass membrane protein</topology>
    </subcellularLocation>
</comment>
<organism evidence="9 10">
    <name type="scientific">Laccaria amethystina LaAM-08-1</name>
    <dbReference type="NCBI Taxonomy" id="1095629"/>
    <lineage>
        <taxon>Eukaryota</taxon>
        <taxon>Fungi</taxon>
        <taxon>Dikarya</taxon>
        <taxon>Basidiomycota</taxon>
        <taxon>Agaricomycotina</taxon>
        <taxon>Agaricomycetes</taxon>
        <taxon>Agaricomycetidae</taxon>
        <taxon>Agaricales</taxon>
        <taxon>Agaricineae</taxon>
        <taxon>Hydnangiaceae</taxon>
        <taxon>Laccaria</taxon>
    </lineage>
</organism>
<reference evidence="9 10" key="1">
    <citation type="submission" date="2014-04" db="EMBL/GenBank/DDBJ databases">
        <authorList>
            <consortium name="DOE Joint Genome Institute"/>
            <person name="Kuo A."/>
            <person name="Kohler A."/>
            <person name="Nagy L.G."/>
            <person name="Floudas D."/>
            <person name="Copeland A."/>
            <person name="Barry K.W."/>
            <person name="Cichocki N."/>
            <person name="Veneault-Fourrey C."/>
            <person name="LaButti K."/>
            <person name="Lindquist E.A."/>
            <person name="Lipzen A."/>
            <person name="Lundell T."/>
            <person name="Morin E."/>
            <person name="Murat C."/>
            <person name="Sun H."/>
            <person name="Tunlid A."/>
            <person name="Henrissat B."/>
            <person name="Grigoriev I.V."/>
            <person name="Hibbett D.S."/>
            <person name="Martin F."/>
            <person name="Nordberg H.P."/>
            <person name="Cantor M.N."/>
            <person name="Hua S.X."/>
        </authorList>
    </citation>
    <scope>NUCLEOTIDE SEQUENCE [LARGE SCALE GENOMIC DNA]</scope>
    <source>
        <strain evidence="9 10">LaAM-08-1</strain>
    </source>
</reference>
<evidence type="ECO:0000256" key="4">
    <source>
        <dbReference type="ARBA" id="ARBA00014495"/>
    </source>
</evidence>
<dbReference type="InterPro" id="IPR009447">
    <property type="entry name" value="PIGW/GWT1"/>
</dbReference>
<dbReference type="OrthoDB" id="3060546at2759"/>
<evidence type="ECO:0000256" key="1">
    <source>
        <dbReference type="ARBA" id="ARBA00004141"/>
    </source>
</evidence>
<dbReference type="PANTHER" id="PTHR20661">
    <property type="entry name" value="PHOSPHATIDYLINOSITOL-GLYCAN BIOSYNTHESIS CLASS W PROTEIN"/>
    <property type="match status" value="1"/>
</dbReference>
<gene>
    <name evidence="9" type="ORF">K443DRAFT_635309</name>
</gene>
<evidence type="ECO:0000313" key="10">
    <source>
        <dbReference type="Proteomes" id="UP000054477"/>
    </source>
</evidence>
<dbReference type="AlphaFoldDB" id="A0A0C9Y7Q4"/>
<dbReference type="GO" id="GO:0072659">
    <property type="term" value="P:protein localization to plasma membrane"/>
    <property type="evidence" value="ECO:0007669"/>
    <property type="project" value="TreeGrafter"/>
</dbReference>
<accession>A0A0C9Y7Q4</accession>
<evidence type="ECO:0000256" key="3">
    <source>
        <dbReference type="ARBA" id="ARBA00007559"/>
    </source>
</evidence>
<keyword evidence="7" id="KW-1133">Transmembrane helix</keyword>
<sequence>MTILAILAVDFHVFPRCLVKCETYGVLYMDLGVGFFLFSPEIISATPLIKDPSYLTPSLASKLFKVTRKALPV</sequence>
<evidence type="ECO:0000256" key="8">
    <source>
        <dbReference type="ARBA" id="ARBA00023136"/>
    </source>
</evidence>
<dbReference type="Pfam" id="PF06423">
    <property type="entry name" value="GWT1"/>
    <property type="match status" value="1"/>
</dbReference>
<dbReference type="GO" id="GO:0005783">
    <property type="term" value="C:endoplasmic reticulum"/>
    <property type="evidence" value="ECO:0007669"/>
    <property type="project" value="TreeGrafter"/>
</dbReference>
<keyword evidence="5" id="KW-0337">GPI-anchor biosynthesis</keyword>
<comment type="similarity">
    <text evidence="3">Belongs to the PIGW family.</text>
</comment>
<evidence type="ECO:0000256" key="2">
    <source>
        <dbReference type="ARBA" id="ARBA00004687"/>
    </source>
</evidence>
<comment type="pathway">
    <text evidence="2">Glycolipid biosynthesis; glycosylphosphatidylinositol-anchor biosynthesis.</text>
</comment>
<dbReference type="PANTHER" id="PTHR20661:SF0">
    <property type="entry name" value="PHOSPHATIDYLINOSITOL-GLYCAN BIOSYNTHESIS CLASS W PROTEIN"/>
    <property type="match status" value="1"/>
</dbReference>
<dbReference type="STRING" id="1095629.A0A0C9Y7Q4"/>
<keyword evidence="8" id="KW-0472">Membrane</keyword>
<dbReference type="Proteomes" id="UP000054477">
    <property type="component" value="Unassembled WGS sequence"/>
</dbReference>
<evidence type="ECO:0000256" key="7">
    <source>
        <dbReference type="ARBA" id="ARBA00022989"/>
    </source>
</evidence>
<evidence type="ECO:0000313" key="9">
    <source>
        <dbReference type="EMBL" id="KIK06262.1"/>
    </source>
</evidence>